<feature type="compositionally biased region" description="Polar residues" evidence="1">
    <location>
        <begin position="74"/>
        <end position="87"/>
    </location>
</feature>
<evidence type="ECO:0000313" key="3">
    <source>
        <dbReference type="Proteomes" id="UP000288859"/>
    </source>
</evidence>
<evidence type="ECO:0000313" key="2">
    <source>
        <dbReference type="EMBL" id="RVX70256.1"/>
    </source>
</evidence>
<reference evidence="2 3" key="1">
    <citation type="submission" date="2017-03" db="EMBL/GenBank/DDBJ databases">
        <title>Genomes of endolithic fungi from Antarctica.</title>
        <authorList>
            <person name="Coleine C."/>
            <person name="Masonjones S."/>
            <person name="Stajich J.E."/>
        </authorList>
    </citation>
    <scope>NUCLEOTIDE SEQUENCE [LARGE SCALE GENOMIC DNA]</scope>
    <source>
        <strain evidence="2 3">CCFEE 6314</strain>
    </source>
</reference>
<name>A0A438N3P5_EXOME</name>
<feature type="region of interest" description="Disordered" evidence="1">
    <location>
        <begin position="18"/>
        <end position="102"/>
    </location>
</feature>
<feature type="compositionally biased region" description="Polar residues" evidence="1">
    <location>
        <begin position="18"/>
        <end position="48"/>
    </location>
</feature>
<dbReference type="OrthoDB" id="4161517at2759"/>
<sequence>MFTFSSPIHSTENFYPFNTSNTLQISHPTTPSPLRTSKYANLMTPPQSNHKKPSPNPFSTTTPRSSSSTNNKSMHFSTRAVNSTPANTLARHAIQGREKKRTEFLDRIKRRRDDDRTEGTNDQVLRMDFVRERRGWEEQMRRVAILEQGALTEQEDEEEEMDDQSYQEEQQPATMAMEAEIDMDAELSPTEEFDVENHVDWQGYLDDRSNQRELQDDDDDDDDNDSFDLDPDEFDRFFVEALSQQHQHQTSDLGGWSTSQGQQTPSVTGENRLQPDLFAQPQAQAHQQTQAQDLESSMDLS</sequence>
<feature type="compositionally biased region" description="Low complexity" evidence="1">
    <location>
        <begin position="279"/>
        <end position="292"/>
    </location>
</feature>
<comment type="caution">
    <text evidence="2">The sequence shown here is derived from an EMBL/GenBank/DDBJ whole genome shotgun (WGS) entry which is preliminary data.</text>
</comment>
<proteinExistence type="predicted"/>
<dbReference type="Proteomes" id="UP000288859">
    <property type="component" value="Unassembled WGS sequence"/>
</dbReference>
<feature type="compositionally biased region" description="Polar residues" evidence="1">
    <location>
        <begin position="242"/>
        <end position="271"/>
    </location>
</feature>
<dbReference type="VEuPathDB" id="FungiDB:PV10_08338"/>
<feature type="compositionally biased region" description="Low complexity" evidence="1">
    <location>
        <begin position="57"/>
        <end position="73"/>
    </location>
</feature>
<dbReference type="EMBL" id="NAJM01000024">
    <property type="protein sequence ID" value="RVX70256.1"/>
    <property type="molecule type" value="Genomic_DNA"/>
</dbReference>
<organism evidence="2 3">
    <name type="scientific">Exophiala mesophila</name>
    <name type="common">Black yeast-like fungus</name>
    <dbReference type="NCBI Taxonomy" id="212818"/>
    <lineage>
        <taxon>Eukaryota</taxon>
        <taxon>Fungi</taxon>
        <taxon>Dikarya</taxon>
        <taxon>Ascomycota</taxon>
        <taxon>Pezizomycotina</taxon>
        <taxon>Eurotiomycetes</taxon>
        <taxon>Chaetothyriomycetidae</taxon>
        <taxon>Chaetothyriales</taxon>
        <taxon>Herpotrichiellaceae</taxon>
        <taxon>Exophiala</taxon>
    </lineage>
</organism>
<feature type="region of interest" description="Disordered" evidence="1">
    <location>
        <begin position="147"/>
        <end position="172"/>
    </location>
</feature>
<feature type="compositionally biased region" description="Acidic residues" evidence="1">
    <location>
        <begin position="215"/>
        <end position="233"/>
    </location>
</feature>
<dbReference type="AlphaFoldDB" id="A0A438N3P5"/>
<feature type="region of interest" description="Disordered" evidence="1">
    <location>
        <begin position="206"/>
        <end position="301"/>
    </location>
</feature>
<protein>
    <submittedName>
        <fullName evidence="2">Uncharacterized protein</fullName>
    </submittedName>
</protein>
<evidence type="ECO:0000256" key="1">
    <source>
        <dbReference type="SAM" id="MobiDB-lite"/>
    </source>
</evidence>
<feature type="compositionally biased region" description="Acidic residues" evidence="1">
    <location>
        <begin position="153"/>
        <end position="166"/>
    </location>
</feature>
<accession>A0A438N3P5</accession>
<gene>
    <name evidence="2" type="ORF">B0A52_05589</name>
</gene>